<proteinExistence type="predicted"/>
<gene>
    <name evidence="1" type="ORF">H0A36_11265</name>
</gene>
<reference evidence="1 2" key="1">
    <citation type="submission" date="2020-07" db="EMBL/GenBank/DDBJ databases">
        <title>Endozoicomonas sp. nov., isolated from sediment.</title>
        <authorList>
            <person name="Gu T."/>
        </authorList>
    </citation>
    <scope>NUCLEOTIDE SEQUENCE [LARGE SCALE GENOMIC DNA]</scope>
    <source>
        <strain evidence="1 2">SM1973</strain>
    </source>
</reference>
<sequence length="362" mass="42330">MNDLLYLVYGQNKIYYQQGYFSILTALRFLGESKSTRVCVFTENPDYFSDLPIVAEKLTDDQIKLWQGKAQYNHRLKNVAMKFWMDKYKNKTILVDTDTWYKKNPELLFQRVSPGFSLMFQFEKYIQQALPTLCERIVENNIVSQNGNILDIAKDGQLWNSGVVGLSYDDRHLLDEALYVLDQVYDITKEYVTEQLAIGEVLSRNTKLSGCDDILAHYYGAEINFINDKVGIYLNLVEKLSISQKINALVDFHFVRYRKKIIKLFLIKIHSKRQGFSKDVMRALQGIELYLLDESNLYDISDQKNWLRNSYTNLASVSNSEINCFELKGKKYLVTAIKKLVDSNKLSQADKTRWLEICQRFY</sequence>
<dbReference type="Proteomes" id="UP000569732">
    <property type="component" value="Unassembled WGS sequence"/>
</dbReference>
<evidence type="ECO:0008006" key="3">
    <source>
        <dbReference type="Google" id="ProtNLM"/>
    </source>
</evidence>
<protein>
    <recommendedName>
        <fullName evidence="3">Nucleotide-diphospho-sugar transferase domain-containing protein</fullName>
    </recommendedName>
</protein>
<dbReference type="EMBL" id="JACCKB010000015">
    <property type="protein sequence ID" value="NYZ66588.1"/>
    <property type="molecule type" value="Genomic_DNA"/>
</dbReference>
<comment type="caution">
    <text evidence="1">The sequence shown here is derived from an EMBL/GenBank/DDBJ whole genome shotgun (WGS) entry which is preliminary data.</text>
</comment>
<name>A0A853I7F6_9GAMM</name>
<dbReference type="SUPFAM" id="SSF53448">
    <property type="entry name" value="Nucleotide-diphospho-sugar transferases"/>
    <property type="match status" value="1"/>
</dbReference>
<dbReference type="InterPro" id="IPR029044">
    <property type="entry name" value="Nucleotide-diphossugar_trans"/>
</dbReference>
<organism evidence="1 2">
    <name type="scientific">Spartinivicinus marinus</name>
    <dbReference type="NCBI Taxonomy" id="2994442"/>
    <lineage>
        <taxon>Bacteria</taxon>
        <taxon>Pseudomonadati</taxon>
        <taxon>Pseudomonadota</taxon>
        <taxon>Gammaproteobacteria</taxon>
        <taxon>Oceanospirillales</taxon>
        <taxon>Zooshikellaceae</taxon>
        <taxon>Spartinivicinus</taxon>
    </lineage>
</organism>
<keyword evidence="2" id="KW-1185">Reference proteome</keyword>
<evidence type="ECO:0000313" key="2">
    <source>
        <dbReference type="Proteomes" id="UP000569732"/>
    </source>
</evidence>
<dbReference type="RefSeq" id="WP_180568617.1">
    <property type="nucleotide sequence ID" value="NZ_JACCKB010000015.1"/>
</dbReference>
<dbReference type="AlphaFoldDB" id="A0A853I7F6"/>
<evidence type="ECO:0000313" key="1">
    <source>
        <dbReference type="EMBL" id="NYZ66588.1"/>
    </source>
</evidence>
<accession>A0A853I7F6</accession>